<dbReference type="RefSeq" id="WP_146617227.1">
    <property type="nucleotide sequence ID" value="NZ_AWFB01000078.1"/>
</dbReference>
<evidence type="ECO:0000313" key="1">
    <source>
        <dbReference type="EMBL" id="RAN30661.1"/>
    </source>
</evidence>
<reference evidence="1 2" key="1">
    <citation type="submission" date="2013-04" db="EMBL/GenBank/DDBJ databases">
        <title>Hyphomonas sp. T24B3 Genome Sequencing.</title>
        <authorList>
            <person name="Lai Q."/>
            <person name="Shao Z."/>
        </authorList>
    </citation>
    <scope>NUCLEOTIDE SEQUENCE [LARGE SCALE GENOMIC DNA]</scope>
    <source>
        <strain evidence="1 2">T24B3</strain>
    </source>
</reference>
<gene>
    <name evidence="1" type="ORF">HY3_05790</name>
</gene>
<proteinExistence type="predicted"/>
<keyword evidence="2" id="KW-1185">Reference proteome</keyword>
<sequence>MQDNTQLELHLEKAGALLDAIRAGQPEHIQSEDLLVRAFGACQAALIDSAPGLTIEQIADTLIHYTAITVLTLADRARKSDPDAHPDLTITRVAVWKTLATDISIRLAAIAYAEKMQEGANQ</sequence>
<dbReference type="Proteomes" id="UP000249123">
    <property type="component" value="Unassembled WGS sequence"/>
</dbReference>
<dbReference type="AlphaFoldDB" id="A0A8B2PMK3"/>
<name>A0A8B2PMK3_9PROT</name>
<organism evidence="1 2">
    <name type="scientific">Hyphomonas pacifica</name>
    <dbReference type="NCBI Taxonomy" id="1280941"/>
    <lineage>
        <taxon>Bacteria</taxon>
        <taxon>Pseudomonadati</taxon>
        <taxon>Pseudomonadota</taxon>
        <taxon>Alphaproteobacteria</taxon>
        <taxon>Hyphomonadales</taxon>
        <taxon>Hyphomonadaceae</taxon>
        <taxon>Hyphomonas</taxon>
    </lineage>
</organism>
<accession>A0A8B2PMK3</accession>
<evidence type="ECO:0000313" key="2">
    <source>
        <dbReference type="Proteomes" id="UP000249123"/>
    </source>
</evidence>
<dbReference type="EMBL" id="AWFB01000078">
    <property type="protein sequence ID" value="RAN30661.1"/>
    <property type="molecule type" value="Genomic_DNA"/>
</dbReference>
<protein>
    <submittedName>
        <fullName evidence="1">Uncharacterized protein</fullName>
    </submittedName>
</protein>
<comment type="caution">
    <text evidence="1">The sequence shown here is derived from an EMBL/GenBank/DDBJ whole genome shotgun (WGS) entry which is preliminary data.</text>
</comment>